<accession>A0ABV5URB7</accession>
<name>A0ABV5URB7_9MICC</name>
<organism evidence="3 4">
    <name type="scientific">Arthrobacter methylotrophus</name>
    <dbReference type="NCBI Taxonomy" id="121291"/>
    <lineage>
        <taxon>Bacteria</taxon>
        <taxon>Bacillati</taxon>
        <taxon>Actinomycetota</taxon>
        <taxon>Actinomycetes</taxon>
        <taxon>Micrococcales</taxon>
        <taxon>Micrococcaceae</taxon>
        <taxon>Arthrobacter</taxon>
    </lineage>
</organism>
<protein>
    <recommendedName>
        <fullName evidence="5">Ig-like domain-containing protein</fullName>
    </recommendedName>
</protein>
<reference evidence="3 4" key="1">
    <citation type="submission" date="2024-09" db="EMBL/GenBank/DDBJ databases">
        <authorList>
            <person name="Sun Q."/>
            <person name="Mori K."/>
        </authorList>
    </citation>
    <scope>NUCLEOTIDE SEQUENCE [LARGE SCALE GENOMIC DNA]</scope>
    <source>
        <strain evidence="3 4">JCM 13519</strain>
    </source>
</reference>
<feature type="chain" id="PRO_5046398671" description="Ig-like domain-containing protein" evidence="2">
    <location>
        <begin position="31"/>
        <end position="216"/>
    </location>
</feature>
<gene>
    <name evidence="3" type="ORF">ACFFPI_10255</name>
</gene>
<keyword evidence="4" id="KW-1185">Reference proteome</keyword>
<evidence type="ECO:0008006" key="5">
    <source>
        <dbReference type="Google" id="ProtNLM"/>
    </source>
</evidence>
<keyword evidence="1" id="KW-0812">Transmembrane</keyword>
<proteinExistence type="predicted"/>
<sequence>MSSIVRRRVKWFVAPLLAVASIAVASPAFADPFKGRNVSTVVNVSPGSTAALNWTYKNTGPDDYVPSGHASITFNAPTGTTFPAQSTVPVTSSMDGSNFVASTLTLTGCVLGGGGTTLACTLGTTDGKVMTWKTDQLIRFSPQVAVSPTATPGTQSAAAAMTYADSIDDGTLDVNIVQTAAVPMIDPLVGLGAGALLLGTVAAGVLNRRRGACLVH</sequence>
<keyword evidence="1" id="KW-1133">Transmembrane helix</keyword>
<feature type="signal peptide" evidence="2">
    <location>
        <begin position="1"/>
        <end position="30"/>
    </location>
</feature>
<evidence type="ECO:0000313" key="3">
    <source>
        <dbReference type="EMBL" id="MFB9714504.1"/>
    </source>
</evidence>
<evidence type="ECO:0000313" key="4">
    <source>
        <dbReference type="Proteomes" id="UP001589536"/>
    </source>
</evidence>
<keyword evidence="1" id="KW-0472">Membrane</keyword>
<dbReference type="RefSeq" id="WP_345046184.1">
    <property type="nucleotide sequence ID" value="NZ_BAABED010000001.1"/>
</dbReference>
<evidence type="ECO:0000256" key="2">
    <source>
        <dbReference type="SAM" id="SignalP"/>
    </source>
</evidence>
<evidence type="ECO:0000256" key="1">
    <source>
        <dbReference type="SAM" id="Phobius"/>
    </source>
</evidence>
<keyword evidence="2" id="KW-0732">Signal</keyword>
<feature type="transmembrane region" description="Helical" evidence="1">
    <location>
        <begin position="188"/>
        <end position="206"/>
    </location>
</feature>
<dbReference type="EMBL" id="JBHMBH010000021">
    <property type="protein sequence ID" value="MFB9714504.1"/>
    <property type="molecule type" value="Genomic_DNA"/>
</dbReference>
<comment type="caution">
    <text evidence="3">The sequence shown here is derived from an EMBL/GenBank/DDBJ whole genome shotgun (WGS) entry which is preliminary data.</text>
</comment>
<dbReference type="Proteomes" id="UP001589536">
    <property type="component" value="Unassembled WGS sequence"/>
</dbReference>